<dbReference type="PANTHER" id="PTHR33529">
    <property type="entry name" value="SLR0882 PROTEIN-RELATED"/>
    <property type="match status" value="1"/>
</dbReference>
<dbReference type="GO" id="GO:0015920">
    <property type="term" value="P:lipopolysaccharide transport"/>
    <property type="evidence" value="ECO:0007669"/>
    <property type="project" value="TreeGrafter"/>
</dbReference>
<evidence type="ECO:0000256" key="4">
    <source>
        <dbReference type="ARBA" id="ARBA00022989"/>
    </source>
</evidence>
<organism evidence="7 8">
    <name type="scientific">Hydrotalea sandarakina</name>
    <dbReference type="NCBI Taxonomy" id="1004304"/>
    <lineage>
        <taxon>Bacteria</taxon>
        <taxon>Pseudomonadati</taxon>
        <taxon>Bacteroidota</taxon>
        <taxon>Chitinophagia</taxon>
        <taxon>Chitinophagales</taxon>
        <taxon>Chitinophagaceae</taxon>
        <taxon>Hydrotalea</taxon>
    </lineage>
</organism>
<dbReference type="InterPro" id="IPR005495">
    <property type="entry name" value="LptG/LptF_permease"/>
</dbReference>
<keyword evidence="3 6" id="KW-0812">Transmembrane</keyword>
<comment type="caution">
    <text evidence="7">The sequence shown here is derived from an EMBL/GenBank/DDBJ whole genome shotgun (WGS) entry which is preliminary data.</text>
</comment>
<keyword evidence="4 6" id="KW-1133">Transmembrane helix</keyword>
<feature type="transmembrane region" description="Helical" evidence="6">
    <location>
        <begin position="396"/>
        <end position="415"/>
    </location>
</feature>
<dbReference type="Pfam" id="PF03739">
    <property type="entry name" value="LptF_LptG"/>
    <property type="match status" value="2"/>
</dbReference>
<comment type="subcellular location">
    <subcellularLocation>
        <location evidence="1">Cell membrane</location>
        <topology evidence="1">Multi-pass membrane protein</topology>
    </subcellularLocation>
</comment>
<dbReference type="AlphaFoldDB" id="A0A2W7S1Z5"/>
<protein>
    <submittedName>
        <fullName evidence="7">Lipopolysaccharide export system permease protein</fullName>
    </submittedName>
</protein>
<dbReference type="GO" id="GO:0043190">
    <property type="term" value="C:ATP-binding cassette (ABC) transporter complex"/>
    <property type="evidence" value="ECO:0007669"/>
    <property type="project" value="TreeGrafter"/>
</dbReference>
<reference evidence="7 8" key="1">
    <citation type="submission" date="2018-06" db="EMBL/GenBank/DDBJ databases">
        <title>Genomic Encyclopedia of Archaeal and Bacterial Type Strains, Phase II (KMG-II): from individual species to whole genera.</title>
        <authorList>
            <person name="Goeker M."/>
        </authorList>
    </citation>
    <scope>NUCLEOTIDE SEQUENCE [LARGE SCALE GENOMIC DNA]</scope>
    <source>
        <strain evidence="7 8">DSM 23241</strain>
    </source>
</reference>
<proteinExistence type="predicted"/>
<dbReference type="PANTHER" id="PTHR33529:SF6">
    <property type="entry name" value="YJGP_YJGQ FAMILY PERMEASE"/>
    <property type="match status" value="1"/>
</dbReference>
<accession>A0A2W7S1Z5</accession>
<dbReference type="OrthoDB" id="1096108at2"/>
<dbReference type="Proteomes" id="UP000249720">
    <property type="component" value="Unassembled WGS sequence"/>
</dbReference>
<dbReference type="EMBL" id="QKZV01000008">
    <property type="protein sequence ID" value="PZX60909.1"/>
    <property type="molecule type" value="Genomic_DNA"/>
</dbReference>
<evidence type="ECO:0000256" key="5">
    <source>
        <dbReference type="ARBA" id="ARBA00023136"/>
    </source>
</evidence>
<feature type="transmembrane region" description="Helical" evidence="6">
    <location>
        <begin position="12"/>
        <end position="37"/>
    </location>
</feature>
<keyword evidence="2" id="KW-1003">Cell membrane</keyword>
<sequence>MIKKLDILVVRSFIGPFLATFLIALFVLVMQFFWLYIDDLVGKGIDFGTLAYLTGLVAITWVPLALPLALLLSSIMTFGNLGETFEIVAIKAAGIPLSRFMRPLLIVTVIISGIAFLFANNIIPVAQLKLAALQYDIIVAKPAFDIKEGVFYNKIEGNIIKLGKKESDDSTIKKIVIFKKTYALQDNLITAESGIMKVTPDKKFLEFKLKDGNSYEEKGPRQTIQTDFTRTHFDTYTKLFDLSTFQMNRTKDSAFIYDPKMLSVRQLNTTIDSLENLGPHYLKRAKVEINTYLSFAKYMDSTWPKTDTGFLKSVGSLNQLIPDSVKRYVQERSLSQLGTVTNNVNLIYDDYKTRQDSLLKHEIEWHRKFTLSVACIVLFLIGAPLGSIIRKGGLGTPLVFAIVFFVLFHLLNTFGEKFAKSNVMSPLAGMWLSTLVLIPIGFFLTYKAMRDSQLFNQEFYYRTFKAIRTFFHHKKKKGNN</sequence>
<evidence type="ECO:0000256" key="2">
    <source>
        <dbReference type="ARBA" id="ARBA00022475"/>
    </source>
</evidence>
<keyword evidence="5 6" id="KW-0472">Membrane</keyword>
<evidence type="ECO:0000313" key="8">
    <source>
        <dbReference type="Proteomes" id="UP000249720"/>
    </source>
</evidence>
<name>A0A2W7S1Z5_9BACT</name>
<evidence type="ECO:0000313" key="7">
    <source>
        <dbReference type="EMBL" id="PZX60909.1"/>
    </source>
</evidence>
<feature type="transmembrane region" description="Helical" evidence="6">
    <location>
        <begin position="427"/>
        <end position="446"/>
    </location>
</feature>
<evidence type="ECO:0000256" key="1">
    <source>
        <dbReference type="ARBA" id="ARBA00004651"/>
    </source>
</evidence>
<evidence type="ECO:0000256" key="3">
    <source>
        <dbReference type="ARBA" id="ARBA00022692"/>
    </source>
</evidence>
<feature type="transmembrane region" description="Helical" evidence="6">
    <location>
        <begin position="49"/>
        <end position="72"/>
    </location>
</feature>
<evidence type="ECO:0000256" key="6">
    <source>
        <dbReference type="SAM" id="Phobius"/>
    </source>
</evidence>
<feature type="transmembrane region" description="Helical" evidence="6">
    <location>
        <begin position="369"/>
        <end position="389"/>
    </location>
</feature>
<keyword evidence="8" id="KW-1185">Reference proteome</keyword>
<gene>
    <name evidence="7" type="ORF">LX80_02393</name>
</gene>
<dbReference type="RefSeq" id="WP_111296762.1">
    <property type="nucleotide sequence ID" value="NZ_QKZV01000008.1"/>
</dbReference>
<feature type="transmembrane region" description="Helical" evidence="6">
    <location>
        <begin position="104"/>
        <end position="123"/>
    </location>
</feature>